<sequence length="257" mass="29117">MGGGKNPSSLPPLVKLQSETDASSSAVAPQKRACGRGPTRGLEIQGLIDKYGKKLLVLIPQEHRAPVELYASKLASKISVEVREHLQDLSVKSWKAMDESIKAPLFQRLKAQFDLEGDSIDVHKAIATKCGRRLRDHTHRLYTNFKKPKNTKGEEYERSHPPPKISMEQRSSLIEKKWTNKKWMELSIEALKKRPGYVKLLGLRPSSSIRTTCESATIKEYETRLEKKLEAQDETIKKLLEANKQQQVKCQHDGVSH</sequence>
<evidence type="ECO:0000313" key="1">
    <source>
        <dbReference type="EMBL" id="KAH7854713.1"/>
    </source>
</evidence>
<evidence type="ECO:0000313" key="2">
    <source>
        <dbReference type="Proteomes" id="UP000828048"/>
    </source>
</evidence>
<keyword evidence="2" id="KW-1185">Reference proteome</keyword>
<reference evidence="1 2" key="1">
    <citation type="journal article" date="2021" name="Hortic Res">
        <title>High-quality reference genome and annotation aids understanding of berry development for evergreen blueberry (Vaccinium darrowii).</title>
        <authorList>
            <person name="Yu J."/>
            <person name="Hulse-Kemp A.M."/>
            <person name="Babiker E."/>
            <person name="Staton M."/>
        </authorList>
    </citation>
    <scope>NUCLEOTIDE SEQUENCE [LARGE SCALE GENOMIC DNA]</scope>
    <source>
        <strain evidence="2">cv. NJ 8807/NJ 8810</strain>
        <tissue evidence="1">Young leaf</tissue>
    </source>
</reference>
<dbReference type="Proteomes" id="UP000828048">
    <property type="component" value="Chromosome 11"/>
</dbReference>
<comment type="caution">
    <text evidence="1">The sequence shown here is derived from an EMBL/GenBank/DDBJ whole genome shotgun (WGS) entry which is preliminary data.</text>
</comment>
<name>A0ACB7YNE7_9ERIC</name>
<dbReference type="EMBL" id="CM037161">
    <property type="protein sequence ID" value="KAH7854713.1"/>
    <property type="molecule type" value="Genomic_DNA"/>
</dbReference>
<proteinExistence type="predicted"/>
<organism evidence="1 2">
    <name type="scientific">Vaccinium darrowii</name>
    <dbReference type="NCBI Taxonomy" id="229202"/>
    <lineage>
        <taxon>Eukaryota</taxon>
        <taxon>Viridiplantae</taxon>
        <taxon>Streptophyta</taxon>
        <taxon>Embryophyta</taxon>
        <taxon>Tracheophyta</taxon>
        <taxon>Spermatophyta</taxon>
        <taxon>Magnoliopsida</taxon>
        <taxon>eudicotyledons</taxon>
        <taxon>Gunneridae</taxon>
        <taxon>Pentapetalae</taxon>
        <taxon>asterids</taxon>
        <taxon>Ericales</taxon>
        <taxon>Ericaceae</taxon>
        <taxon>Vaccinioideae</taxon>
        <taxon>Vaccinieae</taxon>
        <taxon>Vaccinium</taxon>
    </lineage>
</organism>
<protein>
    <submittedName>
        <fullName evidence="1">Uncharacterized protein</fullName>
    </submittedName>
</protein>
<gene>
    <name evidence="1" type="ORF">Vadar_017020</name>
</gene>
<accession>A0ACB7YNE7</accession>